<reference evidence="3 4" key="1">
    <citation type="submission" date="2019-06" db="EMBL/GenBank/DDBJ databases">
        <title>Sequencing the genomes of 1000 actinobacteria strains.</title>
        <authorList>
            <person name="Klenk H.-P."/>
        </authorList>
    </citation>
    <scope>NUCLEOTIDE SEQUENCE [LARGE SCALE GENOMIC DNA]</scope>
    <source>
        <strain evidence="3 4">DSM 43186</strain>
    </source>
</reference>
<evidence type="ECO:0000313" key="3">
    <source>
        <dbReference type="EMBL" id="TQM76882.1"/>
    </source>
</evidence>
<dbReference type="Proteomes" id="UP000319213">
    <property type="component" value="Unassembled WGS sequence"/>
</dbReference>
<keyword evidence="1" id="KW-1133">Transmembrane helix</keyword>
<keyword evidence="4" id="KW-1185">Reference proteome</keyword>
<sequence length="246" mass="25814">MLPELAAYGLRVLPGLLLIGGCFALARGERDPLLRIVTLILAFVLVRDAMTPMGFWTFGVAGGVVPWLRFVNDGTVLVTFGVVSLAFVAGVLRLDRELRAPVAWGRFDVRTLALGIGGGVLVAAPVLLGRRLWAHDSAPGVPAGLLAALLFLALAGNFAEEVLFRGLLQGRLERTAGPVRAAALSALLFAACHVFLATTVTDVGLPLLAFTLYEGAICALVRMRRGVVPAALSHGLGIFLIASGVL</sequence>
<evidence type="ECO:0000259" key="2">
    <source>
        <dbReference type="Pfam" id="PF02517"/>
    </source>
</evidence>
<gene>
    <name evidence="3" type="ORF">FHX40_3633</name>
</gene>
<dbReference type="OrthoDB" id="118729at2"/>
<organism evidence="3 4">
    <name type="scientific">Thermopolyspora flexuosa</name>
    <dbReference type="NCBI Taxonomy" id="103836"/>
    <lineage>
        <taxon>Bacteria</taxon>
        <taxon>Bacillati</taxon>
        <taxon>Actinomycetota</taxon>
        <taxon>Actinomycetes</taxon>
        <taxon>Streptosporangiales</taxon>
        <taxon>Streptosporangiaceae</taxon>
        <taxon>Thermopolyspora</taxon>
    </lineage>
</organism>
<proteinExistence type="predicted"/>
<feature type="transmembrane region" description="Helical" evidence="1">
    <location>
        <begin position="33"/>
        <end position="56"/>
    </location>
</feature>
<dbReference type="GO" id="GO:0004175">
    <property type="term" value="F:endopeptidase activity"/>
    <property type="evidence" value="ECO:0007669"/>
    <property type="project" value="UniProtKB-ARBA"/>
</dbReference>
<evidence type="ECO:0000256" key="1">
    <source>
        <dbReference type="SAM" id="Phobius"/>
    </source>
</evidence>
<dbReference type="EMBL" id="VFPQ01000001">
    <property type="protein sequence ID" value="TQM76882.1"/>
    <property type="molecule type" value="Genomic_DNA"/>
</dbReference>
<name>A0A543J263_9ACTN</name>
<feature type="transmembrane region" description="Helical" evidence="1">
    <location>
        <begin position="140"/>
        <end position="159"/>
    </location>
</feature>
<protein>
    <recommendedName>
        <fullName evidence="2">CAAX prenyl protease 2/Lysostaphin resistance protein A-like domain-containing protein</fullName>
    </recommendedName>
</protein>
<dbReference type="Pfam" id="PF02517">
    <property type="entry name" value="Rce1-like"/>
    <property type="match status" value="1"/>
</dbReference>
<feature type="transmembrane region" description="Helical" evidence="1">
    <location>
        <begin position="203"/>
        <end position="221"/>
    </location>
</feature>
<feature type="transmembrane region" description="Helical" evidence="1">
    <location>
        <begin position="179"/>
        <end position="197"/>
    </location>
</feature>
<accession>A0A543J263</accession>
<feature type="domain" description="CAAX prenyl protease 2/Lysostaphin resistance protein A-like" evidence="2">
    <location>
        <begin position="144"/>
        <end position="236"/>
    </location>
</feature>
<dbReference type="RefSeq" id="WP_142260698.1">
    <property type="nucleotide sequence ID" value="NZ_BMPV01000005.1"/>
</dbReference>
<keyword evidence="1" id="KW-0472">Membrane</keyword>
<feature type="transmembrane region" description="Helical" evidence="1">
    <location>
        <begin position="76"/>
        <end position="95"/>
    </location>
</feature>
<dbReference type="InterPro" id="IPR003675">
    <property type="entry name" value="Rce1/LyrA-like_dom"/>
</dbReference>
<evidence type="ECO:0000313" key="4">
    <source>
        <dbReference type="Proteomes" id="UP000319213"/>
    </source>
</evidence>
<keyword evidence="1" id="KW-0812">Transmembrane</keyword>
<comment type="caution">
    <text evidence="3">The sequence shown here is derived from an EMBL/GenBank/DDBJ whole genome shotgun (WGS) entry which is preliminary data.</text>
</comment>
<dbReference type="AlphaFoldDB" id="A0A543J263"/>
<dbReference type="GO" id="GO:0080120">
    <property type="term" value="P:CAAX-box protein maturation"/>
    <property type="evidence" value="ECO:0007669"/>
    <property type="project" value="UniProtKB-ARBA"/>
</dbReference>
<feature type="transmembrane region" description="Helical" evidence="1">
    <location>
        <begin position="107"/>
        <end position="128"/>
    </location>
</feature>
<feature type="transmembrane region" description="Helical" evidence="1">
    <location>
        <begin position="6"/>
        <end position="26"/>
    </location>
</feature>
<feature type="transmembrane region" description="Helical" evidence="1">
    <location>
        <begin position="228"/>
        <end position="245"/>
    </location>
</feature>